<dbReference type="PROSITE" id="PS52004">
    <property type="entry name" value="KS3_2"/>
    <property type="match status" value="1"/>
</dbReference>
<comment type="caution">
    <text evidence="4">The sequence shown here is derived from an EMBL/GenBank/DDBJ whole genome shotgun (WGS) entry which is preliminary data.</text>
</comment>
<dbReference type="Pfam" id="PF00109">
    <property type="entry name" value="ketoacyl-synt"/>
    <property type="match status" value="1"/>
</dbReference>
<organism evidence="4 5">
    <name type="scientific">Diaporthe australafricana</name>
    <dbReference type="NCBI Taxonomy" id="127596"/>
    <lineage>
        <taxon>Eukaryota</taxon>
        <taxon>Fungi</taxon>
        <taxon>Dikarya</taxon>
        <taxon>Ascomycota</taxon>
        <taxon>Pezizomycotina</taxon>
        <taxon>Sordariomycetes</taxon>
        <taxon>Sordariomycetidae</taxon>
        <taxon>Diaporthales</taxon>
        <taxon>Diaporthaceae</taxon>
        <taxon>Diaporthe</taxon>
    </lineage>
</organism>
<dbReference type="Proteomes" id="UP001583177">
    <property type="component" value="Unassembled WGS sequence"/>
</dbReference>
<keyword evidence="5" id="KW-1185">Reference proteome</keyword>
<name>A0ABR3WPY1_9PEZI</name>
<dbReference type="InterPro" id="IPR020841">
    <property type="entry name" value="PKS_Beta-ketoAc_synthase_dom"/>
</dbReference>
<sequence>MGSNFEATLPEAGLCLQAADDIAIVGYSFKLPQGIDDDFSFWEVLQDRQNLSTEWPASRINIDSFLSGKSHTIIGPLAHQSNQFNGRRGHFIDEDVAAFDAPFFSVTSKEAKSMDPMQRWTLEASYRAFEKGAEDHR</sequence>
<evidence type="ECO:0000256" key="1">
    <source>
        <dbReference type="ARBA" id="ARBA00022450"/>
    </source>
</evidence>
<evidence type="ECO:0000313" key="5">
    <source>
        <dbReference type="Proteomes" id="UP001583177"/>
    </source>
</evidence>
<evidence type="ECO:0000313" key="4">
    <source>
        <dbReference type="EMBL" id="KAL1865497.1"/>
    </source>
</evidence>
<dbReference type="InterPro" id="IPR016039">
    <property type="entry name" value="Thiolase-like"/>
</dbReference>
<dbReference type="PANTHER" id="PTHR43775">
    <property type="entry name" value="FATTY ACID SYNTHASE"/>
    <property type="match status" value="1"/>
</dbReference>
<evidence type="ECO:0000259" key="3">
    <source>
        <dbReference type="PROSITE" id="PS52004"/>
    </source>
</evidence>
<keyword evidence="2" id="KW-0597">Phosphoprotein</keyword>
<proteinExistence type="predicted"/>
<protein>
    <recommendedName>
        <fullName evidence="3">Ketosynthase family 3 (KS3) domain-containing protein</fullName>
    </recommendedName>
</protein>
<keyword evidence="1" id="KW-0596">Phosphopantetheine</keyword>
<evidence type="ECO:0000256" key="2">
    <source>
        <dbReference type="ARBA" id="ARBA00022553"/>
    </source>
</evidence>
<dbReference type="Gene3D" id="3.40.47.10">
    <property type="match status" value="1"/>
</dbReference>
<dbReference type="PANTHER" id="PTHR43775:SF29">
    <property type="entry name" value="ASPERFURANONE POLYKETIDE SYNTHASE AFOG-RELATED"/>
    <property type="match status" value="1"/>
</dbReference>
<dbReference type="InterPro" id="IPR050091">
    <property type="entry name" value="PKS_NRPS_Biosynth_Enz"/>
</dbReference>
<accession>A0ABR3WPY1</accession>
<gene>
    <name evidence="4" type="ORF">Daus18300_007142</name>
</gene>
<dbReference type="EMBL" id="JAWRVE010000061">
    <property type="protein sequence ID" value="KAL1865497.1"/>
    <property type="molecule type" value="Genomic_DNA"/>
</dbReference>
<reference evidence="4 5" key="1">
    <citation type="journal article" date="2024" name="IMA Fungus">
        <title>IMA Genome - F19 : A genome assembly and annotation guide to empower mycologists, including annotated draft genome sequences of Ceratocystis pirilliformis, Diaporthe australafricana, Fusarium ophioides, Paecilomyces lecythidis, and Sporothrix stenoceras.</title>
        <authorList>
            <person name="Aylward J."/>
            <person name="Wilson A.M."/>
            <person name="Visagie C.M."/>
            <person name="Spraker J."/>
            <person name="Barnes I."/>
            <person name="Buitendag C."/>
            <person name="Ceriani C."/>
            <person name="Del Mar Angel L."/>
            <person name="du Plessis D."/>
            <person name="Fuchs T."/>
            <person name="Gasser K."/>
            <person name="Kramer D."/>
            <person name="Li W."/>
            <person name="Munsamy K."/>
            <person name="Piso A."/>
            <person name="Price J.L."/>
            <person name="Sonnekus B."/>
            <person name="Thomas C."/>
            <person name="van der Nest A."/>
            <person name="van Dijk A."/>
            <person name="van Heerden A."/>
            <person name="van Vuuren N."/>
            <person name="Yilmaz N."/>
            <person name="Duong T.A."/>
            <person name="van der Merwe N.A."/>
            <person name="Wingfield M.J."/>
            <person name="Wingfield B.D."/>
        </authorList>
    </citation>
    <scope>NUCLEOTIDE SEQUENCE [LARGE SCALE GENOMIC DNA]</scope>
    <source>
        <strain evidence="4 5">CMW 18300</strain>
    </source>
</reference>
<dbReference type="SUPFAM" id="SSF53901">
    <property type="entry name" value="Thiolase-like"/>
    <property type="match status" value="1"/>
</dbReference>
<dbReference type="InterPro" id="IPR014030">
    <property type="entry name" value="Ketoacyl_synth_N"/>
</dbReference>
<feature type="domain" description="Ketosynthase family 3 (KS3)" evidence="3">
    <location>
        <begin position="19"/>
        <end position="137"/>
    </location>
</feature>